<feature type="site" description="Important for substrate specificity" evidence="4">
    <location>
        <position position="161"/>
    </location>
</feature>
<dbReference type="EC" id="3.6.1.9" evidence="4"/>
<dbReference type="PANTHER" id="PTHR43213:SF5">
    <property type="entry name" value="BIFUNCTIONAL DTTP_UTP PYROPHOSPHATASE_METHYLTRANSFERASE PROTEIN-RELATED"/>
    <property type="match status" value="1"/>
</dbReference>
<gene>
    <name evidence="5" type="primary">maf</name>
    <name evidence="5" type="ORF">H8S64_06345</name>
</gene>
<dbReference type="EMBL" id="JACOOH010000002">
    <property type="protein sequence ID" value="MBC5620714.1"/>
    <property type="molecule type" value="Genomic_DNA"/>
</dbReference>
<dbReference type="CDD" id="cd00555">
    <property type="entry name" value="Maf"/>
    <property type="match status" value="1"/>
</dbReference>
<keyword evidence="3 4" id="KW-0546">Nucleotide metabolism</keyword>
<comment type="function">
    <text evidence="4">Nucleoside triphosphate pyrophosphatase that hydrolyzes dTTP and UTP. May have a dual role in cell division arrest and in preventing the incorporation of modified nucleotides into cellular nucleic acids.</text>
</comment>
<comment type="caution">
    <text evidence="4">Lacks conserved residue(s) required for the propagation of feature annotation.</text>
</comment>
<comment type="catalytic activity">
    <reaction evidence="4">
        <text>dTTP + H2O = dTMP + diphosphate + H(+)</text>
        <dbReference type="Rhea" id="RHEA:28534"/>
        <dbReference type="ChEBI" id="CHEBI:15377"/>
        <dbReference type="ChEBI" id="CHEBI:15378"/>
        <dbReference type="ChEBI" id="CHEBI:33019"/>
        <dbReference type="ChEBI" id="CHEBI:37568"/>
        <dbReference type="ChEBI" id="CHEBI:63528"/>
        <dbReference type="EC" id="3.6.1.9"/>
    </reaction>
</comment>
<evidence type="ECO:0000256" key="3">
    <source>
        <dbReference type="ARBA" id="ARBA00023080"/>
    </source>
</evidence>
<reference evidence="5 6" key="1">
    <citation type="submission" date="2020-08" db="EMBL/GenBank/DDBJ databases">
        <title>Genome public.</title>
        <authorList>
            <person name="Liu C."/>
            <person name="Sun Q."/>
        </authorList>
    </citation>
    <scope>NUCLEOTIDE SEQUENCE [LARGE SCALE GENOMIC DNA]</scope>
    <source>
        <strain evidence="5 6">NSJ-56</strain>
    </source>
</reference>
<dbReference type="PIRSF" id="PIRSF006305">
    <property type="entry name" value="Maf"/>
    <property type="match status" value="1"/>
</dbReference>
<sequence length="196" mass="22380">MTEMHSIKNYKLVLASASPRRQQLMKDAGFTFEVRLKDVEEKYPDGLALEKVPEYLSRVKAEAFRDELKPDEVLVTADTVVCIHDKILGKPTGREDAIRMLQELSGARHLVVTGVSVTTCTKQLSFSSFTNVFFKALSIEEIEYYVDTYKPFDKAGAYGIQEWIGYIGIERIEGSFYNVMGLPVQKLYETLRMLQF</sequence>
<dbReference type="RefSeq" id="WP_186975389.1">
    <property type="nucleotide sequence ID" value="NZ_JACOOH010000002.1"/>
</dbReference>
<organism evidence="5 6">
    <name type="scientific">Butyricimonas hominis</name>
    <dbReference type="NCBI Taxonomy" id="2763032"/>
    <lineage>
        <taxon>Bacteria</taxon>
        <taxon>Pseudomonadati</taxon>
        <taxon>Bacteroidota</taxon>
        <taxon>Bacteroidia</taxon>
        <taxon>Bacteroidales</taxon>
        <taxon>Odoribacteraceae</taxon>
        <taxon>Butyricimonas</taxon>
    </lineage>
</organism>
<protein>
    <recommendedName>
        <fullName evidence="4">dTTP/UTP pyrophosphatase</fullName>
        <shortName evidence="4">dTTPase/UTPase</shortName>
        <ecNumber evidence="4">3.6.1.9</ecNumber>
    </recommendedName>
    <alternativeName>
        <fullName evidence="4">Nucleoside triphosphate pyrophosphatase</fullName>
    </alternativeName>
    <alternativeName>
        <fullName evidence="4">Nucleotide pyrophosphatase</fullName>
        <shortName evidence="4">Nucleotide PPase</shortName>
    </alternativeName>
</protein>
<evidence type="ECO:0000256" key="4">
    <source>
        <dbReference type="HAMAP-Rule" id="MF_00528"/>
    </source>
</evidence>
<dbReference type="InterPro" id="IPR029001">
    <property type="entry name" value="ITPase-like_fam"/>
</dbReference>
<evidence type="ECO:0000256" key="2">
    <source>
        <dbReference type="ARBA" id="ARBA00022801"/>
    </source>
</evidence>
<comment type="caution">
    <text evidence="5">The sequence shown here is derived from an EMBL/GenBank/DDBJ whole genome shotgun (WGS) entry which is preliminary data.</text>
</comment>
<comment type="similarity">
    <text evidence="4">Belongs to the Maf family. YhdE subfamily.</text>
</comment>
<comment type="subcellular location">
    <subcellularLocation>
        <location evidence="4">Cytoplasm</location>
    </subcellularLocation>
</comment>
<dbReference type="Proteomes" id="UP000646484">
    <property type="component" value="Unassembled WGS sequence"/>
</dbReference>
<evidence type="ECO:0000313" key="6">
    <source>
        <dbReference type="Proteomes" id="UP000646484"/>
    </source>
</evidence>
<keyword evidence="6" id="KW-1185">Reference proteome</keyword>
<dbReference type="PANTHER" id="PTHR43213">
    <property type="entry name" value="BIFUNCTIONAL DTTP/UTP PYROPHOSPHATASE/METHYLTRANSFERASE PROTEIN-RELATED"/>
    <property type="match status" value="1"/>
</dbReference>
<dbReference type="HAMAP" id="MF_00528">
    <property type="entry name" value="Maf"/>
    <property type="match status" value="1"/>
</dbReference>
<feature type="site" description="Important for substrate specificity" evidence="4">
    <location>
        <position position="20"/>
    </location>
</feature>
<accession>A0ABR7CYJ8</accession>
<dbReference type="SUPFAM" id="SSF52972">
    <property type="entry name" value="ITPase-like"/>
    <property type="match status" value="1"/>
</dbReference>
<evidence type="ECO:0000313" key="5">
    <source>
        <dbReference type="EMBL" id="MBC5620714.1"/>
    </source>
</evidence>
<dbReference type="Pfam" id="PF02545">
    <property type="entry name" value="Maf"/>
    <property type="match status" value="1"/>
</dbReference>
<keyword evidence="2 4" id="KW-0378">Hydrolase</keyword>
<feature type="site" description="Important for substrate specificity" evidence="4">
    <location>
        <position position="79"/>
    </location>
</feature>
<dbReference type="Gene3D" id="3.90.950.10">
    <property type="match status" value="1"/>
</dbReference>
<keyword evidence="4" id="KW-0963">Cytoplasm</keyword>
<dbReference type="NCBIfam" id="TIGR00172">
    <property type="entry name" value="maf"/>
    <property type="match status" value="1"/>
</dbReference>
<feature type="active site" description="Proton acceptor" evidence="4">
    <location>
        <position position="78"/>
    </location>
</feature>
<comment type="cofactor">
    <cofactor evidence="1 4">
        <name>a divalent metal cation</name>
        <dbReference type="ChEBI" id="CHEBI:60240"/>
    </cofactor>
</comment>
<proteinExistence type="inferred from homology"/>
<comment type="catalytic activity">
    <reaction evidence="4">
        <text>UTP + H2O = UMP + diphosphate + H(+)</text>
        <dbReference type="Rhea" id="RHEA:29395"/>
        <dbReference type="ChEBI" id="CHEBI:15377"/>
        <dbReference type="ChEBI" id="CHEBI:15378"/>
        <dbReference type="ChEBI" id="CHEBI:33019"/>
        <dbReference type="ChEBI" id="CHEBI:46398"/>
        <dbReference type="ChEBI" id="CHEBI:57865"/>
        <dbReference type="EC" id="3.6.1.9"/>
    </reaction>
</comment>
<dbReference type="InterPro" id="IPR003697">
    <property type="entry name" value="Maf-like"/>
</dbReference>
<evidence type="ECO:0000256" key="1">
    <source>
        <dbReference type="ARBA" id="ARBA00001968"/>
    </source>
</evidence>
<name>A0ABR7CYJ8_9BACT</name>